<evidence type="ECO:0000256" key="1">
    <source>
        <dbReference type="ARBA" id="ARBA00010790"/>
    </source>
</evidence>
<dbReference type="InterPro" id="IPR000172">
    <property type="entry name" value="GMC_OxRdtase_N"/>
</dbReference>
<evidence type="ECO:0000313" key="3">
    <source>
        <dbReference type="EMBL" id="OJA07946.1"/>
    </source>
</evidence>
<dbReference type="AlphaFoldDB" id="A0A1J8QEV2"/>
<feature type="domain" description="Glucose-methanol-choline oxidoreductase N-terminal" evidence="2">
    <location>
        <begin position="53"/>
        <end position="115"/>
    </location>
</feature>
<dbReference type="GO" id="GO:0050660">
    <property type="term" value="F:flavin adenine dinucleotide binding"/>
    <property type="evidence" value="ECO:0007669"/>
    <property type="project" value="InterPro"/>
</dbReference>
<reference evidence="3 4" key="1">
    <citation type="submission" date="2016-03" db="EMBL/GenBank/DDBJ databases">
        <title>Comparative genomics of the ectomycorrhizal sister species Rhizopogon vinicolor and Rhizopogon vesiculosus (Basidiomycota: Boletales) reveals a divergence of the mating type B locus.</title>
        <authorList>
            <person name="Mujic A.B."/>
            <person name="Kuo A."/>
            <person name="Tritt A."/>
            <person name="Lipzen A."/>
            <person name="Chen C."/>
            <person name="Johnson J."/>
            <person name="Sharma A."/>
            <person name="Barry K."/>
            <person name="Grigoriev I.V."/>
            <person name="Spatafora J.W."/>
        </authorList>
    </citation>
    <scope>NUCLEOTIDE SEQUENCE [LARGE SCALE GENOMIC DNA]</scope>
    <source>
        <strain evidence="3 4">AM-OR11-056</strain>
    </source>
</reference>
<proteinExistence type="inferred from homology"/>
<name>A0A1J8QEV2_9AGAM</name>
<keyword evidence="4" id="KW-1185">Reference proteome</keyword>
<sequence length="130" mass="13722">MDDTNDLETCNAYSVHAPPSLSATINKICLSHGRSTLMGKLEGVLTQPTTTSIIKLTTRTYNSGTVRASKLVVVSAGAFGSLTILERSGIGAEAIIKQCGIKPLVDLPGVGENYQGLLSFIYITIFGLGF</sequence>
<dbReference type="PANTHER" id="PTHR11552:SF78">
    <property type="entry name" value="GLUCOSE-METHANOL-CHOLINE OXIDOREDUCTASE N-TERMINAL DOMAIN-CONTAINING PROTEIN"/>
    <property type="match status" value="1"/>
</dbReference>
<dbReference type="OrthoDB" id="269227at2759"/>
<dbReference type="SUPFAM" id="SSF51905">
    <property type="entry name" value="FAD/NAD(P)-binding domain"/>
    <property type="match status" value="1"/>
</dbReference>
<dbReference type="GO" id="GO:0016614">
    <property type="term" value="F:oxidoreductase activity, acting on CH-OH group of donors"/>
    <property type="evidence" value="ECO:0007669"/>
    <property type="project" value="InterPro"/>
</dbReference>
<dbReference type="InterPro" id="IPR036188">
    <property type="entry name" value="FAD/NAD-bd_sf"/>
</dbReference>
<dbReference type="PANTHER" id="PTHR11552">
    <property type="entry name" value="GLUCOSE-METHANOL-CHOLINE GMC OXIDOREDUCTASE"/>
    <property type="match status" value="1"/>
</dbReference>
<dbReference type="InterPro" id="IPR012132">
    <property type="entry name" value="GMC_OxRdtase"/>
</dbReference>
<comment type="similarity">
    <text evidence="1">Belongs to the GMC oxidoreductase family.</text>
</comment>
<dbReference type="Proteomes" id="UP000183567">
    <property type="component" value="Unassembled WGS sequence"/>
</dbReference>
<organism evidence="3 4">
    <name type="scientific">Rhizopogon vesiculosus</name>
    <dbReference type="NCBI Taxonomy" id="180088"/>
    <lineage>
        <taxon>Eukaryota</taxon>
        <taxon>Fungi</taxon>
        <taxon>Dikarya</taxon>
        <taxon>Basidiomycota</taxon>
        <taxon>Agaricomycotina</taxon>
        <taxon>Agaricomycetes</taxon>
        <taxon>Agaricomycetidae</taxon>
        <taxon>Boletales</taxon>
        <taxon>Suillineae</taxon>
        <taxon>Rhizopogonaceae</taxon>
        <taxon>Rhizopogon</taxon>
    </lineage>
</organism>
<gene>
    <name evidence="3" type="ORF">AZE42_11018</name>
</gene>
<comment type="caution">
    <text evidence="3">The sequence shown here is derived from an EMBL/GenBank/DDBJ whole genome shotgun (WGS) entry which is preliminary data.</text>
</comment>
<evidence type="ECO:0000313" key="4">
    <source>
        <dbReference type="Proteomes" id="UP000183567"/>
    </source>
</evidence>
<dbReference type="STRING" id="180088.A0A1J8QEV2"/>
<evidence type="ECO:0000259" key="2">
    <source>
        <dbReference type="Pfam" id="PF00732"/>
    </source>
</evidence>
<dbReference type="Pfam" id="PF00732">
    <property type="entry name" value="GMC_oxred_N"/>
    <property type="match status" value="1"/>
</dbReference>
<accession>A0A1J8QEV2</accession>
<dbReference type="Gene3D" id="3.50.50.60">
    <property type="entry name" value="FAD/NAD(P)-binding domain"/>
    <property type="match status" value="1"/>
</dbReference>
<dbReference type="EMBL" id="LVVM01006494">
    <property type="protein sequence ID" value="OJA07946.1"/>
    <property type="molecule type" value="Genomic_DNA"/>
</dbReference>
<protein>
    <recommendedName>
        <fullName evidence="2">Glucose-methanol-choline oxidoreductase N-terminal domain-containing protein</fullName>
    </recommendedName>
</protein>